<comment type="caution">
    <text evidence="2">The sequence shown here is derived from an EMBL/GenBank/DDBJ whole genome shotgun (WGS) entry which is preliminary data.</text>
</comment>
<dbReference type="SUPFAM" id="SSF56219">
    <property type="entry name" value="DNase I-like"/>
    <property type="match status" value="1"/>
</dbReference>
<feature type="region of interest" description="Disordered" evidence="1">
    <location>
        <begin position="155"/>
        <end position="206"/>
    </location>
</feature>
<evidence type="ECO:0000313" key="2">
    <source>
        <dbReference type="EMBL" id="GJT25842.1"/>
    </source>
</evidence>
<proteinExistence type="predicted"/>
<dbReference type="EMBL" id="BQNB010014244">
    <property type="protein sequence ID" value="GJT25842.1"/>
    <property type="molecule type" value="Genomic_DNA"/>
</dbReference>
<feature type="compositionally biased region" description="Acidic residues" evidence="1">
    <location>
        <begin position="190"/>
        <end position="199"/>
    </location>
</feature>
<protein>
    <submittedName>
        <fullName evidence="2">Cytochrome P450</fullName>
    </submittedName>
</protein>
<gene>
    <name evidence="2" type="ORF">Tco_0895779</name>
</gene>
<dbReference type="InterPro" id="IPR036691">
    <property type="entry name" value="Endo/exonu/phosph_ase_sf"/>
</dbReference>
<keyword evidence="3" id="KW-1185">Reference proteome</keyword>
<sequence>MNTKHQPNNGLIVKLISLDCAPNTHNLLLDEGFEDFTIKYLGGLHLLVQFSDHVSAFNAMKSTTLSSRFKFISYWNLDFRIRDRITWLEISGIPPQLWSTGKVYILTSCVNFIQDTLLISVRSELIHVHVLETDGEIDTLLNGYALSSSYDDENSFLGDDDIERGDVGEINGDDGNQSDDEDKSGNDEGNYSDDVDETEGDPKLAKCNGCKVSEDFPVYHSEEGSTSTPEYEVNEKTPMSDEVHIMSLVKKPNRKSGGIVAIWDTLWFCLNSSLEGNGFLALLGDFNEVRFAHERIGSLFDGRGVSEFNNFISVMGLLDLPLGGKRFTRMNCDCSKLRKVDRILFTKHLVDI</sequence>
<reference evidence="2" key="1">
    <citation type="journal article" date="2022" name="Int. J. Mol. Sci.">
        <title>Draft Genome of Tanacetum Coccineum: Genomic Comparison of Closely Related Tanacetum-Family Plants.</title>
        <authorList>
            <person name="Yamashiro T."/>
            <person name="Shiraishi A."/>
            <person name="Nakayama K."/>
            <person name="Satake H."/>
        </authorList>
    </citation>
    <scope>NUCLEOTIDE SEQUENCE</scope>
</reference>
<evidence type="ECO:0000256" key="1">
    <source>
        <dbReference type="SAM" id="MobiDB-lite"/>
    </source>
</evidence>
<organism evidence="2 3">
    <name type="scientific">Tanacetum coccineum</name>
    <dbReference type="NCBI Taxonomy" id="301880"/>
    <lineage>
        <taxon>Eukaryota</taxon>
        <taxon>Viridiplantae</taxon>
        <taxon>Streptophyta</taxon>
        <taxon>Embryophyta</taxon>
        <taxon>Tracheophyta</taxon>
        <taxon>Spermatophyta</taxon>
        <taxon>Magnoliopsida</taxon>
        <taxon>eudicotyledons</taxon>
        <taxon>Gunneridae</taxon>
        <taxon>Pentapetalae</taxon>
        <taxon>asterids</taxon>
        <taxon>campanulids</taxon>
        <taxon>Asterales</taxon>
        <taxon>Asteraceae</taxon>
        <taxon>Asteroideae</taxon>
        <taxon>Anthemideae</taxon>
        <taxon>Anthemidinae</taxon>
        <taxon>Tanacetum</taxon>
    </lineage>
</organism>
<evidence type="ECO:0000313" key="3">
    <source>
        <dbReference type="Proteomes" id="UP001151760"/>
    </source>
</evidence>
<accession>A0ABQ5CHP5</accession>
<reference evidence="2" key="2">
    <citation type="submission" date="2022-01" db="EMBL/GenBank/DDBJ databases">
        <authorList>
            <person name="Yamashiro T."/>
            <person name="Shiraishi A."/>
            <person name="Satake H."/>
            <person name="Nakayama K."/>
        </authorList>
    </citation>
    <scope>NUCLEOTIDE SEQUENCE</scope>
</reference>
<name>A0ABQ5CHP5_9ASTR</name>
<feature type="region of interest" description="Disordered" evidence="1">
    <location>
        <begin position="218"/>
        <end position="237"/>
    </location>
</feature>
<dbReference type="Proteomes" id="UP001151760">
    <property type="component" value="Unassembled WGS sequence"/>
</dbReference>